<dbReference type="CDD" id="cd21693">
    <property type="entry name" value="GINS_B_Psf3"/>
    <property type="match status" value="1"/>
</dbReference>
<dbReference type="EMBL" id="QLNQ01000020">
    <property type="protein sequence ID" value="RCK65368.1"/>
    <property type="molecule type" value="Genomic_DNA"/>
</dbReference>
<organism evidence="10 11">
    <name type="scientific">Candida viswanathii</name>
    <dbReference type="NCBI Taxonomy" id="5486"/>
    <lineage>
        <taxon>Eukaryota</taxon>
        <taxon>Fungi</taxon>
        <taxon>Dikarya</taxon>
        <taxon>Ascomycota</taxon>
        <taxon>Saccharomycotina</taxon>
        <taxon>Pichiomycetes</taxon>
        <taxon>Debaryomycetaceae</taxon>
        <taxon>Candida/Lodderomyces clade</taxon>
        <taxon>Candida</taxon>
    </lineage>
</organism>
<dbReference type="AlphaFoldDB" id="A0A367YHP4"/>
<name>A0A367YHP4_9ASCO</name>
<dbReference type="GO" id="GO:1902975">
    <property type="term" value="P:mitotic DNA replication initiation"/>
    <property type="evidence" value="ECO:0007669"/>
    <property type="project" value="TreeGrafter"/>
</dbReference>
<sequence>MSSNYYDLDDILTEAEKVPTKFNITVPGLGYLEGNPGKPIHEDTKIELPLWLAKVLATLTIDEESNQSFIDLKDPEFINTKVMNAIKTDPASIDLHTLAPYYYAMVLKWGSMYSDEKLIENVMNCLKSRSLEIYNFSNNANKTLNNEFLYSLDEFEKVLFKLTSEGNKLMRQWFKR</sequence>
<reference evidence="10 11" key="1">
    <citation type="submission" date="2018-06" db="EMBL/GenBank/DDBJ databases">
        <title>Whole genome sequencing of Candida tropicalis (genome annotated by CSBL at Korea University).</title>
        <authorList>
            <person name="Ahn J."/>
        </authorList>
    </citation>
    <scope>NUCLEOTIDE SEQUENCE [LARGE SCALE GENOMIC DNA]</scope>
    <source>
        <strain evidence="10 11">ATCC 20962</strain>
    </source>
</reference>
<comment type="subcellular location">
    <subcellularLocation>
        <location evidence="1 7">Nucleus</location>
    </subcellularLocation>
</comment>
<evidence type="ECO:0000256" key="4">
    <source>
        <dbReference type="ARBA" id="ARBA00015140"/>
    </source>
</evidence>
<evidence type="ECO:0000313" key="11">
    <source>
        <dbReference type="Proteomes" id="UP000253472"/>
    </source>
</evidence>
<dbReference type="InterPro" id="IPR021151">
    <property type="entry name" value="GINS_A"/>
</dbReference>
<protein>
    <recommendedName>
        <fullName evidence="4 7">DNA replication complex GINS protein PSF3</fullName>
    </recommendedName>
</protein>
<feature type="domain" description="GINS subunit" evidence="8">
    <location>
        <begin position="78"/>
        <end position="174"/>
    </location>
</feature>
<evidence type="ECO:0000259" key="8">
    <source>
        <dbReference type="Pfam" id="PF05916"/>
    </source>
</evidence>
<dbReference type="Pfam" id="PF05916">
    <property type="entry name" value="Sld5"/>
    <property type="match status" value="1"/>
</dbReference>
<evidence type="ECO:0000256" key="6">
    <source>
        <dbReference type="ARBA" id="ARBA00023242"/>
    </source>
</evidence>
<keyword evidence="6 7" id="KW-0539">Nucleus</keyword>
<dbReference type="InterPro" id="IPR010492">
    <property type="entry name" value="GINS_Psf3"/>
</dbReference>
<comment type="similarity">
    <text evidence="2 7">Belongs to the GINS3/PSF3 family.</text>
</comment>
<feature type="domain" description="DNA replication complex GINS protein PSF3 N-terminal" evidence="9">
    <location>
        <begin position="6"/>
        <end position="57"/>
    </location>
</feature>
<gene>
    <name evidence="10" type="primary">PSF3</name>
    <name evidence="10" type="ORF">Cantr_01381</name>
</gene>
<evidence type="ECO:0000256" key="5">
    <source>
        <dbReference type="ARBA" id="ARBA00022705"/>
    </source>
</evidence>
<evidence type="ECO:0000313" key="10">
    <source>
        <dbReference type="EMBL" id="RCK65368.1"/>
    </source>
</evidence>
<dbReference type="SUPFAM" id="SSF160059">
    <property type="entry name" value="PriA/YqbF domain"/>
    <property type="match status" value="1"/>
</dbReference>
<dbReference type="GO" id="GO:0000811">
    <property type="term" value="C:GINS complex"/>
    <property type="evidence" value="ECO:0007669"/>
    <property type="project" value="UniProtKB-UniRule"/>
</dbReference>
<dbReference type="Pfam" id="PF22466">
    <property type="entry name" value="PSF3_N"/>
    <property type="match status" value="1"/>
</dbReference>
<evidence type="ECO:0000256" key="7">
    <source>
        <dbReference type="RuleBase" id="RU367161"/>
    </source>
</evidence>
<comment type="caution">
    <text evidence="10">The sequence shown here is derived from an EMBL/GenBank/DDBJ whole genome shotgun (WGS) entry which is preliminary data.</text>
</comment>
<dbReference type="PANTHER" id="PTHR22768">
    <property type="entry name" value="DNA REPLICATION COMPLEX GINS PROTEIN PSF3"/>
    <property type="match status" value="1"/>
</dbReference>
<dbReference type="Proteomes" id="UP000253472">
    <property type="component" value="Unassembled WGS sequence"/>
</dbReference>
<keyword evidence="11" id="KW-1185">Reference proteome</keyword>
<proteinExistence type="inferred from homology"/>
<evidence type="ECO:0000259" key="9">
    <source>
        <dbReference type="Pfam" id="PF22466"/>
    </source>
</evidence>
<accession>A0A367YHP4</accession>
<dbReference type="InterPro" id="IPR038437">
    <property type="entry name" value="GINS_Psf3_sf"/>
</dbReference>
<evidence type="ECO:0000256" key="2">
    <source>
        <dbReference type="ARBA" id="ARBA00006343"/>
    </source>
</evidence>
<evidence type="ECO:0000256" key="3">
    <source>
        <dbReference type="ARBA" id="ARBA00011352"/>
    </source>
</evidence>
<dbReference type="Gene3D" id="1.20.58.2050">
    <property type="match status" value="1"/>
</dbReference>
<keyword evidence="5 7" id="KW-0235">DNA replication</keyword>
<dbReference type="SUPFAM" id="SSF158573">
    <property type="entry name" value="GINS helical bundle-like"/>
    <property type="match status" value="1"/>
</dbReference>
<comment type="function">
    <text evidence="7">The GINS complex plays an essential role in the initiation of DNA replication.</text>
</comment>
<dbReference type="InterPro" id="IPR036224">
    <property type="entry name" value="GINS_bundle-like_dom_sf"/>
</dbReference>
<comment type="subunit">
    <text evidence="3">Component of the GINS complex which is a heterotetramer of SLD5, PSF1, PSF2 and PSF3.</text>
</comment>
<dbReference type="CDD" id="cd11713">
    <property type="entry name" value="GINS_A_psf3"/>
    <property type="match status" value="1"/>
</dbReference>
<dbReference type="PANTHER" id="PTHR22768:SF0">
    <property type="entry name" value="DNA REPLICATION COMPLEX GINS PROTEIN PSF3"/>
    <property type="match status" value="1"/>
</dbReference>
<dbReference type="OrthoDB" id="10251744at2759"/>
<dbReference type="InterPro" id="IPR055221">
    <property type="entry name" value="PSF3_N"/>
</dbReference>
<evidence type="ECO:0000256" key="1">
    <source>
        <dbReference type="ARBA" id="ARBA00004123"/>
    </source>
</evidence>
<dbReference type="STRING" id="5486.A0A367YHP4"/>